<protein>
    <submittedName>
        <fullName evidence="2">Uncharacterized protein</fullName>
    </submittedName>
</protein>
<feature type="coiled-coil region" evidence="1">
    <location>
        <begin position="238"/>
        <end position="265"/>
    </location>
</feature>
<accession>A0AAU9J2A9</accession>
<reference evidence="2" key="1">
    <citation type="submission" date="2021-09" db="EMBL/GenBank/DDBJ databases">
        <authorList>
            <consortium name="AG Swart"/>
            <person name="Singh M."/>
            <person name="Singh A."/>
            <person name="Seah K."/>
            <person name="Emmerich C."/>
        </authorList>
    </citation>
    <scope>NUCLEOTIDE SEQUENCE</scope>
    <source>
        <strain evidence="2">ATCC30299</strain>
    </source>
</reference>
<dbReference type="Proteomes" id="UP001162131">
    <property type="component" value="Unassembled WGS sequence"/>
</dbReference>
<name>A0AAU9J2A9_9CILI</name>
<gene>
    <name evidence="2" type="ORF">BSTOLATCC_MIC30642</name>
</gene>
<dbReference type="EMBL" id="CAJZBQ010000030">
    <property type="protein sequence ID" value="CAG9322268.1"/>
    <property type="molecule type" value="Genomic_DNA"/>
</dbReference>
<dbReference type="AlphaFoldDB" id="A0AAU9J2A9"/>
<proteinExistence type="predicted"/>
<evidence type="ECO:0000313" key="2">
    <source>
        <dbReference type="EMBL" id="CAG9322268.1"/>
    </source>
</evidence>
<organism evidence="2 3">
    <name type="scientific">Blepharisma stoltei</name>
    <dbReference type="NCBI Taxonomy" id="1481888"/>
    <lineage>
        <taxon>Eukaryota</taxon>
        <taxon>Sar</taxon>
        <taxon>Alveolata</taxon>
        <taxon>Ciliophora</taxon>
        <taxon>Postciliodesmatophora</taxon>
        <taxon>Heterotrichea</taxon>
        <taxon>Heterotrichida</taxon>
        <taxon>Blepharismidae</taxon>
        <taxon>Blepharisma</taxon>
    </lineage>
</organism>
<keyword evidence="3" id="KW-1185">Reference proteome</keyword>
<evidence type="ECO:0000313" key="3">
    <source>
        <dbReference type="Proteomes" id="UP001162131"/>
    </source>
</evidence>
<keyword evidence="1" id="KW-0175">Coiled coil</keyword>
<sequence length="267" mass="31793">MDHKKLLIRTTPSEKDSLSPDNCEFRDIDLDINNCLSKIKETNTRMKRLVRNIDNFSRLKRPHFTQSQEYLAGKQMIYKKKHELNDFQRIQREKYILSLLQDNDPGKKKYIYTSMLYDSDIRNALKQSKREFGFKNKQSATFASDYIETLQSPDYKHDHARHLNYLVSKNLDKILYNHTYYTSPIQWKKSEMKKVEDGLISPISKNQQKIHKKSATACVSPAAEKNTVRRRRKVKRLTMNIRDEVKKKQDELSNLKKQFSRLLLMKK</sequence>
<evidence type="ECO:0000256" key="1">
    <source>
        <dbReference type="SAM" id="Coils"/>
    </source>
</evidence>
<comment type="caution">
    <text evidence="2">The sequence shown here is derived from an EMBL/GenBank/DDBJ whole genome shotgun (WGS) entry which is preliminary data.</text>
</comment>